<name>A0A078B981_STYLE</name>
<gene>
    <name evidence="6" type="primary">Contig1644.g1787</name>
    <name evidence="6" type="ORF">STYLEM_19263</name>
</gene>
<dbReference type="GO" id="GO:0005096">
    <property type="term" value="F:GTPase activator activity"/>
    <property type="evidence" value="ECO:0007669"/>
    <property type="project" value="UniProtKB-KW"/>
</dbReference>
<feature type="compositionally biased region" description="Low complexity" evidence="5">
    <location>
        <begin position="513"/>
        <end position="523"/>
    </location>
</feature>
<evidence type="ECO:0000256" key="3">
    <source>
        <dbReference type="ARBA" id="ARBA00022737"/>
    </source>
</evidence>
<keyword evidence="3" id="KW-0677">Repeat</keyword>
<dbReference type="OrthoDB" id="9520114at2759"/>
<feature type="compositionally biased region" description="Polar residues" evidence="5">
    <location>
        <begin position="527"/>
        <end position="536"/>
    </location>
</feature>
<dbReference type="GO" id="GO:0006913">
    <property type="term" value="P:nucleocytoplasmic transport"/>
    <property type="evidence" value="ECO:0007669"/>
    <property type="project" value="TreeGrafter"/>
</dbReference>
<dbReference type="GO" id="GO:0048471">
    <property type="term" value="C:perinuclear region of cytoplasm"/>
    <property type="evidence" value="ECO:0007669"/>
    <property type="project" value="TreeGrafter"/>
</dbReference>
<proteinExistence type="predicted"/>
<evidence type="ECO:0000313" key="6">
    <source>
        <dbReference type="EMBL" id="CDW90123.1"/>
    </source>
</evidence>
<evidence type="ECO:0000256" key="5">
    <source>
        <dbReference type="SAM" id="MobiDB-lite"/>
    </source>
</evidence>
<dbReference type="InterPro" id="IPR032675">
    <property type="entry name" value="LRR_dom_sf"/>
</dbReference>
<keyword evidence="2" id="KW-0433">Leucine-rich repeat</keyword>
<dbReference type="Proteomes" id="UP000039865">
    <property type="component" value="Unassembled WGS sequence"/>
</dbReference>
<feature type="compositionally biased region" description="Basic residues" evidence="5">
    <location>
        <begin position="575"/>
        <end position="587"/>
    </location>
</feature>
<dbReference type="GO" id="GO:0005634">
    <property type="term" value="C:nucleus"/>
    <property type="evidence" value="ECO:0007669"/>
    <property type="project" value="TreeGrafter"/>
</dbReference>
<sequence>MYEAGLMERKEHDEIKNINQDLAKMLQSKDIQKANIGISSFIKSEETLNKKDQGLGNPLLHKLSQQISQNTNNQVNEELHKLYDKVKLLEKQSVEIFMNDSKKRELAKHKKQLKEMLKNEKWQYREQISSLQHQQTILDKQAQKSETVILRRQSNIAKREFSKLELLAKQIQNEKSLAKIQNQHQTQNNDVIVADEEKNKISLEEQSRSQVKLLELVNQNQIKPLYKDFKVDKYKFHNPALVKADLRSSFEYIANSKDNQKKSPNESGIIFMEYSNNDGHHIMRQRLVRDFTSIERMGALSSKQIMTRQGFKVSGVGGIIENPANRGIHKYDKKGRYIHLLKKHNREDIQFIRVTKEFLIFDEDVQFNTVSQNNINFYDNLDSSLISRQGGNLSPREGGAIVHTGSQSKLKAPHQNAQDTFDEDSSFRENKDQSYAEVTVSQPNQAANRESSHLFENTRFYEEPLDEESYDHELIEELFNPKKKVRIVKQEHAKSINYLSRMTTDGYEKTETMNSNNNIMNSRRLGRQQNRDSSPLDTHFNDDVDRKKSRHRSSKRKIDLSNIIEYFDPIQKKKALSKKTMSNKKKDKGSTQKHGVINKRVPADNSTQEEHGQINFYGNVNKQRFKYNQFHLRWVVLRGFNLYWYRSALDRQQKGMITLPSTPIQLCKVGQNKCFQIMKEDGASQSRTLKFLDNEQNSEFKCKISNSIYYKMYLESSQRKNQKLDINIVFFFNNQNMNILEFKDKNLNEEHKILHIFEAMSAHHRLMSLSLINCGLSDDSLDLLLFKLRSYPNQIYHLDLSQNDFTQHSMPSLCQDYLRDINFWKTDLVLQLKFSFLFNILDFKIRNFQTIDYDNHIDLDISKNSLTETSLKYLADILKKFQGFKSINMRELSKMKDIGYIEMFRAFKDNYSLISIDLSKNSLSATVIGELLQAIAENFVISEVIIDIKGKSLPSGFSTNTLMSMFQVYISREAVYL</sequence>
<feature type="compositionally biased region" description="Basic and acidic residues" evidence="5">
    <location>
        <begin position="425"/>
        <end position="434"/>
    </location>
</feature>
<feature type="compositionally biased region" description="Polar residues" evidence="5">
    <location>
        <begin position="439"/>
        <end position="449"/>
    </location>
</feature>
<reference evidence="6 7" key="1">
    <citation type="submission" date="2014-06" db="EMBL/GenBank/DDBJ databases">
        <authorList>
            <person name="Swart Estienne"/>
        </authorList>
    </citation>
    <scope>NUCLEOTIDE SEQUENCE [LARGE SCALE GENOMIC DNA]</scope>
    <source>
        <strain evidence="6 7">130c</strain>
    </source>
</reference>
<dbReference type="Gene3D" id="3.80.10.10">
    <property type="entry name" value="Ribonuclease Inhibitor"/>
    <property type="match status" value="2"/>
</dbReference>
<dbReference type="AlphaFoldDB" id="A0A078B981"/>
<dbReference type="GO" id="GO:0031267">
    <property type="term" value="F:small GTPase binding"/>
    <property type="evidence" value="ECO:0007669"/>
    <property type="project" value="TreeGrafter"/>
</dbReference>
<evidence type="ECO:0000313" key="7">
    <source>
        <dbReference type="Proteomes" id="UP000039865"/>
    </source>
</evidence>
<feature type="region of interest" description="Disordered" evidence="5">
    <location>
        <begin position="575"/>
        <end position="597"/>
    </location>
</feature>
<dbReference type="SUPFAM" id="SSF52047">
    <property type="entry name" value="RNI-like"/>
    <property type="match status" value="1"/>
</dbReference>
<dbReference type="InterPro" id="IPR011993">
    <property type="entry name" value="PH-like_dom_sf"/>
</dbReference>
<dbReference type="InterPro" id="IPR027038">
    <property type="entry name" value="RanGap"/>
</dbReference>
<feature type="compositionally biased region" description="Polar residues" evidence="5">
    <location>
        <begin position="406"/>
        <end position="419"/>
    </location>
</feature>
<evidence type="ECO:0000256" key="1">
    <source>
        <dbReference type="ARBA" id="ARBA00022468"/>
    </source>
</evidence>
<feature type="coiled-coil region" evidence="4">
    <location>
        <begin position="72"/>
        <end position="174"/>
    </location>
</feature>
<evidence type="ECO:0000256" key="4">
    <source>
        <dbReference type="SAM" id="Coils"/>
    </source>
</evidence>
<dbReference type="InParanoid" id="A0A078B981"/>
<keyword evidence="1" id="KW-0343">GTPase activation</keyword>
<dbReference type="EMBL" id="CCKQ01018183">
    <property type="protein sequence ID" value="CDW90123.1"/>
    <property type="molecule type" value="Genomic_DNA"/>
</dbReference>
<dbReference type="SUPFAM" id="SSF50729">
    <property type="entry name" value="PH domain-like"/>
    <property type="match status" value="1"/>
</dbReference>
<dbReference type="PANTHER" id="PTHR24113:SF12">
    <property type="entry name" value="RAN GTPASE-ACTIVATING PROTEIN 1"/>
    <property type="match status" value="1"/>
</dbReference>
<dbReference type="GO" id="GO:0005829">
    <property type="term" value="C:cytosol"/>
    <property type="evidence" value="ECO:0007669"/>
    <property type="project" value="TreeGrafter"/>
</dbReference>
<keyword evidence="4" id="KW-0175">Coiled coil</keyword>
<organism evidence="6 7">
    <name type="scientific">Stylonychia lemnae</name>
    <name type="common">Ciliate</name>
    <dbReference type="NCBI Taxonomy" id="5949"/>
    <lineage>
        <taxon>Eukaryota</taxon>
        <taxon>Sar</taxon>
        <taxon>Alveolata</taxon>
        <taxon>Ciliophora</taxon>
        <taxon>Intramacronucleata</taxon>
        <taxon>Spirotrichea</taxon>
        <taxon>Stichotrichia</taxon>
        <taxon>Sporadotrichida</taxon>
        <taxon>Oxytrichidae</taxon>
        <taxon>Stylonychinae</taxon>
        <taxon>Stylonychia</taxon>
    </lineage>
</organism>
<feature type="region of interest" description="Disordered" evidence="5">
    <location>
        <begin position="507"/>
        <end position="556"/>
    </location>
</feature>
<evidence type="ECO:0000256" key="2">
    <source>
        <dbReference type="ARBA" id="ARBA00022614"/>
    </source>
</evidence>
<protein>
    <submittedName>
        <fullName evidence="6">Uncharacterized protein</fullName>
    </submittedName>
</protein>
<accession>A0A078B981</accession>
<feature type="region of interest" description="Disordered" evidence="5">
    <location>
        <begin position="406"/>
        <end position="455"/>
    </location>
</feature>
<dbReference type="PANTHER" id="PTHR24113">
    <property type="entry name" value="RAN GTPASE-ACTIVATING PROTEIN 1"/>
    <property type="match status" value="1"/>
</dbReference>
<keyword evidence="7" id="KW-1185">Reference proteome</keyword>
<dbReference type="Gene3D" id="2.30.29.30">
    <property type="entry name" value="Pleckstrin-homology domain (PH domain)/Phosphotyrosine-binding domain (PTB)"/>
    <property type="match status" value="1"/>
</dbReference>